<evidence type="ECO:0000256" key="13">
    <source>
        <dbReference type="ARBA" id="ARBA00023128"/>
    </source>
</evidence>
<dbReference type="GO" id="GO:0048039">
    <property type="term" value="F:ubiquinone binding"/>
    <property type="evidence" value="ECO:0007669"/>
    <property type="project" value="TreeGrafter"/>
</dbReference>
<gene>
    <name evidence="19" type="primary">ND4</name>
</gene>
<dbReference type="CTD" id="4538"/>
<proteinExistence type="inferred from homology"/>
<dbReference type="PANTHER" id="PTHR43507">
    <property type="entry name" value="NADH-UBIQUINONE OXIDOREDUCTASE CHAIN 4"/>
    <property type="match status" value="1"/>
</dbReference>
<dbReference type="GO" id="GO:0003954">
    <property type="term" value="F:NADH dehydrogenase activity"/>
    <property type="evidence" value="ECO:0007669"/>
    <property type="project" value="TreeGrafter"/>
</dbReference>
<protein>
    <recommendedName>
        <fullName evidence="4 16">NADH-ubiquinone oxidoreductase chain 4</fullName>
        <ecNumber evidence="3 16">7.1.1.2</ecNumber>
    </recommendedName>
</protein>
<feature type="transmembrane region" description="Helical" evidence="16">
    <location>
        <begin position="117"/>
        <end position="134"/>
    </location>
</feature>
<reference evidence="20" key="2">
    <citation type="submission" date="2017-03" db="EMBL/GenBank/DDBJ databases">
        <authorList>
            <person name="Zhang X."/>
        </authorList>
    </citation>
    <scope>NUCLEOTIDE SEQUENCE</scope>
    <source>
        <strain evidence="20">Elmac_219</strain>
    </source>
</reference>
<dbReference type="GO" id="GO:0042773">
    <property type="term" value="P:ATP synthesis coupled electron transport"/>
    <property type="evidence" value="ECO:0007669"/>
    <property type="project" value="InterPro"/>
</dbReference>
<evidence type="ECO:0000259" key="17">
    <source>
        <dbReference type="Pfam" id="PF00361"/>
    </source>
</evidence>
<feature type="transmembrane region" description="Helical" evidence="16">
    <location>
        <begin position="285"/>
        <end position="304"/>
    </location>
</feature>
<evidence type="ECO:0000256" key="6">
    <source>
        <dbReference type="ARBA" id="ARBA00022660"/>
    </source>
</evidence>
<feature type="transmembrane region" description="Helical" evidence="16">
    <location>
        <begin position="62"/>
        <end position="82"/>
    </location>
</feature>
<dbReference type="PRINTS" id="PR01437">
    <property type="entry name" value="NUOXDRDTASE4"/>
</dbReference>
<keyword evidence="14 16" id="KW-0472">Membrane</keyword>
<evidence type="ECO:0000256" key="5">
    <source>
        <dbReference type="ARBA" id="ARBA00022448"/>
    </source>
</evidence>
<keyword evidence="10 16" id="KW-1133">Transmembrane helix</keyword>
<feature type="transmembrane region" description="Helical" evidence="16">
    <location>
        <begin position="195"/>
        <end position="217"/>
    </location>
</feature>
<evidence type="ECO:0000256" key="16">
    <source>
        <dbReference type="RuleBase" id="RU003297"/>
    </source>
</evidence>
<feature type="transmembrane region" description="Helical" evidence="16">
    <location>
        <begin position="224"/>
        <end position="247"/>
    </location>
</feature>
<dbReference type="InterPro" id="IPR001750">
    <property type="entry name" value="ND/Mrp_TM"/>
</dbReference>
<evidence type="ECO:0000313" key="19">
    <source>
        <dbReference type="EMBL" id="ANC73513.1"/>
    </source>
</evidence>
<feature type="transmembrane region" description="Helical" evidence="16">
    <location>
        <begin position="94"/>
        <end position="111"/>
    </location>
</feature>
<dbReference type="EMBL" id="KU736930">
    <property type="protein sequence ID" value="ANC73513.1"/>
    <property type="molecule type" value="Genomic_DNA"/>
</dbReference>
<dbReference type="GO" id="GO:0008137">
    <property type="term" value="F:NADH dehydrogenase (ubiquinone) activity"/>
    <property type="evidence" value="ECO:0007669"/>
    <property type="project" value="UniProtKB-UniRule"/>
</dbReference>
<dbReference type="Pfam" id="PF00361">
    <property type="entry name" value="Proton_antipo_M"/>
    <property type="match status" value="1"/>
</dbReference>
<feature type="transmembrane region" description="Helical" evidence="16">
    <location>
        <begin position="310"/>
        <end position="330"/>
    </location>
</feature>
<geneLocation type="mitochondrion" evidence="19"/>
<keyword evidence="13 16" id="KW-0496">Mitochondrion</keyword>
<dbReference type="InterPro" id="IPR003918">
    <property type="entry name" value="NADH_UbQ_OxRdtase"/>
</dbReference>
<dbReference type="AlphaFoldDB" id="A0A182BSW3"/>
<keyword evidence="12 16" id="KW-0830">Ubiquinone</keyword>
<feature type="transmembrane region" description="Helical" evidence="16">
    <location>
        <begin position="21"/>
        <end position="42"/>
    </location>
</feature>
<name>A0A182BSW3_9SAUR</name>
<reference evidence="19" key="1">
    <citation type="submission" date="2016-02" db="EMBL/GenBank/DDBJ databases">
        <title>Complete mitochondrial genome of the endangered Mary River turtle (Elusor macrurus) and lack of mtDNA variation in its natural range.</title>
        <authorList>
            <person name="Schmidt D.J."/>
            <person name="Brockett B."/>
            <person name="Espinoza T."/>
            <person name="Connell M."/>
            <person name="Hughes J.M."/>
        </authorList>
    </citation>
    <scope>NUCLEOTIDE SEQUENCE</scope>
</reference>
<dbReference type="GO" id="GO:0031966">
    <property type="term" value="C:mitochondrial membrane"/>
    <property type="evidence" value="ECO:0007669"/>
    <property type="project" value="UniProtKB-SubCell"/>
</dbReference>
<dbReference type="PANTHER" id="PTHR43507:SF20">
    <property type="entry name" value="NADH-UBIQUINONE OXIDOREDUCTASE CHAIN 4"/>
    <property type="match status" value="1"/>
</dbReference>
<evidence type="ECO:0000259" key="18">
    <source>
        <dbReference type="Pfam" id="PF01059"/>
    </source>
</evidence>
<evidence type="ECO:0000256" key="15">
    <source>
        <dbReference type="ARBA" id="ARBA00049551"/>
    </source>
</evidence>
<accession>A0A182BSW3</accession>
<sequence length="460" mass="51334">MLKILLPTVMLIPATMLCHKKNLLITTTIQSFAIALLSLQLMKPLSGHTMTYSNFSLGIDHINAPLIALSCWLTPLMILASQNHLMTEPTLRKRIFISTAIFLQASLIMAFSAMELITFYIAFETTLIPTLIIITRWGNQVQRLNAGIYFLFYTLIGSLPLLVALLLLQSNNGTLSLPMLQLNLPFLENSWTHTAWWFALLTAFMIKMPLYGLHLWLPKAHVEAPIAGSMILAGVLLKLGGYGIIRMSLIMNPPLKNPYYPFMMLALWGIIMTSLICLRQTDLKSLIAYSSVSHMGLVIASTFVQTQWALAGAITLMIAHGLTSSMLFCLSNTNYERTNSRILILTRNMQLLLPLMTLWWLSASLTNMALPPTINLMGELSIITSLFNWSNTTILITGLGTILSATYTLYMFSTTQLGGELPSNILTIPPTQTREHLIMALHMLPMILLMMKPQLISGML</sequence>
<feature type="transmembrane region" description="Helical" evidence="16">
    <location>
        <begin position="259"/>
        <end position="278"/>
    </location>
</feature>
<evidence type="ECO:0000256" key="4">
    <source>
        <dbReference type="ARBA" id="ARBA00021006"/>
    </source>
</evidence>
<evidence type="ECO:0000256" key="10">
    <source>
        <dbReference type="ARBA" id="ARBA00022989"/>
    </source>
</evidence>
<evidence type="ECO:0000313" key="20">
    <source>
        <dbReference type="EMBL" id="QBX97451.1"/>
    </source>
</evidence>
<evidence type="ECO:0000256" key="7">
    <source>
        <dbReference type="ARBA" id="ARBA00022692"/>
    </source>
</evidence>
<dbReference type="NCBIfam" id="TIGR01972">
    <property type="entry name" value="NDH_I_M"/>
    <property type="match status" value="1"/>
</dbReference>
<dbReference type="Pfam" id="PF01059">
    <property type="entry name" value="Oxidored_q5_N"/>
    <property type="match status" value="1"/>
</dbReference>
<comment type="subcellular location">
    <subcellularLocation>
        <location evidence="1 16">Mitochondrion membrane</location>
        <topology evidence="1 16">Multi-pass membrane protein</topology>
    </subcellularLocation>
</comment>
<comment type="function">
    <text evidence="16">Core subunit of the mitochondrial membrane respiratory chain NADH dehydrogenase (Complex I) which catalyzes electron transfer from NADH through the respiratory chain, using ubiquinone as an electron acceptor. Essential for the catalytic activity and assembly of complex I.</text>
</comment>
<evidence type="ECO:0000256" key="1">
    <source>
        <dbReference type="ARBA" id="ARBA00004225"/>
    </source>
</evidence>
<keyword evidence="7 16" id="KW-0812">Transmembrane</keyword>
<dbReference type="GeneID" id="27911402"/>
<keyword evidence="9 16" id="KW-0249">Electron transport</keyword>
<dbReference type="EC" id="7.1.1.2" evidence="3 16"/>
<evidence type="ECO:0000256" key="12">
    <source>
        <dbReference type="ARBA" id="ARBA00023075"/>
    </source>
</evidence>
<feature type="domain" description="NADH:quinone oxidoreductase/Mrp antiporter transmembrane" evidence="17">
    <location>
        <begin position="113"/>
        <end position="401"/>
    </location>
</feature>
<reference evidence="20" key="3">
    <citation type="submission" date="2019-06" db="EMBL/GenBank/DDBJ databases">
        <title>Complete mitogenomes of Australia Chelodis.</title>
        <authorList>
            <person name="Georges A."/>
        </authorList>
    </citation>
    <scope>NUCLEOTIDE SEQUENCE</scope>
    <source>
        <strain evidence="20">Elmac_219</strain>
    </source>
</reference>
<comment type="similarity">
    <text evidence="2 16">Belongs to the complex I subunit 4 family.</text>
</comment>
<dbReference type="InterPro" id="IPR010227">
    <property type="entry name" value="NADH_Q_OxRdtase_chainM/4"/>
</dbReference>
<evidence type="ECO:0000256" key="9">
    <source>
        <dbReference type="ARBA" id="ARBA00022982"/>
    </source>
</evidence>
<feature type="transmembrane region" description="Helical" evidence="16">
    <location>
        <begin position="390"/>
        <end position="412"/>
    </location>
</feature>
<evidence type="ECO:0000256" key="3">
    <source>
        <dbReference type="ARBA" id="ARBA00012944"/>
    </source>
</evidence>
<keyword evidence="8" id="KW-1278">Translocase</keyword>
<evidence type="ECO:0000256" key="11">
    <source>
        <dbReference type="ARBA" id="ARBA00023027"/>
    </source>
</evidence>
<dbReference type="EMBL" id="KY857551">
    <property type="protein sequence ID" value="QBX97451.1"/>
    <property type="molecule type" value="Genomic_DNA"/>
</dbReference>
<comment type="catalytic activity">
    <reaction evidence="15 16">
        <text>a ubiquinone + NADH + 5 H(+)(in) = a ubiquinol + NAD(+) + 4 H(+)(out)</text>
        <dbReference type="Rhea" id="RHEA:29091"/>
        <dbReference type="Rhea" id="RHEA-COMP:9565"/>
        <dbReference type="Rhea" id="RHEA-COMP:9566"/>
        <dbReference type="ChEBI" id="CHEBI:15378"/>
        <dbReference type="ChEBI" id="CHEBI:16389"/>
        <dbReference type="ChEBI" id="CHEBI:17976"/>
        <dbReference type="ChEBI" id="CHEBI:57540"/>
        <dbReference type="ChEBI" id="CHEBI:57945"/>
        <dbReference type="EC" id="7.1.1.2"/>
    </reaction>
</comment>
<keyword evidence="6 16" id="KW-0679">Respiratory chain</keyword>
<dbReference type="InterPro" id="IPR000260">
    <property type="entry name" value="NADH4_N"/>
</dbReference>
<keyword evidence="5 16" id="KW-0813">Transport</keyword>
<evidence type="ECO:0000256" key="8">
    <source>
        <dbReference type="ARBA" id="ARBA00022967"/>
    </source>
</evidence>
<dbReference type="GO" id="GO:0015990">
    <property type="term" value="P:electron transport coupled proton transport"/>
    <property type="evidence" value="ECO:0007669"/>
    <property type="project" value="TreeGrafter"/>
</dbReference>
<feature type="transmembrane region" description="Helical" evidence="16">
    <location>
        <begin position="146"/>
        <end position="168"/>
    </location>
</feature>
<keyword evidence="11 16" id="KW-0520">NAD</keyword>
<evidence type="ECO:0000256" key="14">
    <source>
        <dbReference type="ARBA" id="ARBA00023136"/>
    </source>
</evidence>
<feature type="domain" description="NADH:ubiquinone oxidoreductase chain 4 N-terminal" evidence="18">
    <location>
        <begin position="1"/>
        <end position="110"/>
    </location>
</feature>
<feature type="transmembrane region" description="Helical" evidence="16">
    <location>
        <begin position="351"/>
        <end position="370"/>
    </location>
</feature>
<organism evidence="19">
    <name type="scientific">Elusor macrurus</name>
    <name type="common">Mary River turtle</name>
    <dbReference type="NCBI Taxonomy" id="44530"/>
    <lineage>
        <taxon>Eukaryota</taxon>
        <taxon>Metazoa</taxon>
        <taxon>Chordata</taxon>
        <taxon>Craniata</taxon>
        <taxon>Vertebrata</taxon>
        <taxon>Euteleostomi</taxon>
        <taxon>Archelosauria</taxon>
        <taxon>Testudinata</taxon>
        <taxon>Testudines</taxon>
        <taxon>Pleurodira</taxon>
        <taxon>Chelidae</taxon>
        <taxon>Elusor</taxon>
    </lineage>
</organism>
<dbReference type="RefSeq" id="YP_009254339.1">
    <property type="nucleotide sequence ID" value="NC_030217.1"/>
</dbReference>
<evidence type="ECO:0000256" key="2">
    <source>
        <dbReference type="ARBA" id="ARBA00009025"/>
    </source>
</evidence>